<dbReference type="PANTHER" id="PTHR30528">
    <property type="entry name" value="CYTOPLASMIC PROTEIN"/>
    <property type="match status" value="1"/>
</dbReference>
<organism evidence="1 2">
    <name type="scientific">Sorangium cellulosum</name>
    <name type="common">Polyangium cellulosum</name>
    <dbReference type="NCBI Taxonomy" id="56"/>
    <lineage>
        <taxon>Bacteria</taxon>
        <taxon>Pseudomonadati</taxon>
        <taxon>Myxococcota</taxon>
        <taxon>Polyangia</taxon>
        <taxon>Polyangiales</taxon>
        <taxon>Polyangiaceae</taxon>
        <taxon>Sorangium</taxon>
    </lineage>
</organism>
<comment type="caution">
    <text evidence="1">The sequence shown here is derived from an EMBL/GenBank/DDBJ whole genome shotgun (WGS) entry which is preliminary data.</text>
</comment>
<evidence type="ECO:0000313" key="2">
    <source>
        <dbReference type="Proteomes" id="UP000075420"/>
    </source>
</evidence>
<proteinExistence type="predicted"/>
<gene>
    <name evidence="1" type="ORF">BE08_17425</name>
</gene>
<accession>A0A150PTU0</accession>
<evidence type="ECO:0000313" key="1">
    <source>
        <dbReference type="EMBL" id="KYF59177.1"/>
    </source>
</evidence>
<reference evidence="1 2" key="1">
    <citation type="submission" date="2014-02" db="EMBL/GenBank/DDBJ databases">
        <title>The small core and large imbalanced accessory genome model reveals a collaborative survival strategy of Sorangium cellulosum strains in nature.</title>
        <authorList>
            <person name="Han K."/>
            <person name="Peng R."/>
            <person name="Blom J."/>
            <person name="Li Y.-Z."/>
        </authorList>
    </citation>
    <scope>NUCLEOTIDE SEQUENCE [LARGE SCALE GENOMIC DNA]</scope>
    <source>
        <strain evidence="1 2">So0157-25</strain>
    </source>
</reference>
<dbReference type="Proteomes" id="UP000075420">
    <property type="component" value="Unassembled WGS sequence"/>
</dbReference>
<protein>
    <submittedName>
        <fullName evidence="1">Cytoplasmic protein</fullName>
    </submittedName>
</protein>
<dbReference type="InterPro" id="IPR009351">
    <property type="entry name" value="AlkZ-like"/>
</dbReference>
<name>A0A150PTU0_SORCE</name>
<dbReference type="Pfam" id="PF06224">
    <property type="entry name" value="AlkZ-like"/>
    <property type="match status" value="1"/>
</dbReference>
<dbReference type="AlphaFoldDB" id="A0A150PTU0"/>
<dbReference type="PANTHER" id="PTHR30528:SF0">
    <property type="entry name" value="CYTOPLASMIC PROTEIN"/>
    <property type="match status" value="1"/>
</dbReference>
<dbReference type="EMBL" id="JELY01000495">
    <property type="protein sequence ID" value="KYF59177.1"/>
    <property type="molecule type" value="Genomic_DNA"/>
</dbReference>
<sequence length="410" mass="45750">MKDTLTAAAARRIALAAQGFGAQRPGPDTTRRQLARLIERLGVVQIDSVNVVSRAHYLPAFSRLGAYPRAMLEELAWARKRPLFEYWAHEASLVPLGAQPLLRWRMADARDGVGVWKGVARFLREHRQVVDSALQQIRERGPLAASELEISKKGRGGWWGWSDAKRAAECLFWTGELTTATRRGAFERVYGLPDEVLPRAVLEAPTPARDDAQRELVRIAARAMGIATERDLRDYFRMGVAETRARVSELVEAGELLPVSVKGWREAAFLDPAARRPRRVEGDALLSPFDNVIWFRERTERMFGVRVRLEIYTPAQKRTHGYYVLPFLQGEAITARVDLKADRKAGVLVVQASHAEPWADDETPARLSAELQRMAGWLGLEAVRVEPKGDLAARLAGVLPRVRSSGDGAA</sequence>